<feature type="transmembrane region" description="Helical" evidence="1">
    <location>
        <begin position="193"/>
        <end position="210"/>
    </location>
</feature>
<dbReference type="Pfam" id="PF07466">
    <property type="entry name" value="DUF1517"/>
    <property type="match status" value="1"/>
</dbReference>
<keyword evidence="1" id="KW-1133">Transmembrane helix</keyword>
<dbReference type="InterPro" id="IPR010903">
    <property type="entry name" value="DUF1517"/>
</dbReference>
<dbReference type="GO" id="GO:0009507">
    <property type="term" value="C:chloroplast"/>
    <property type="evidence" value="ECO:0007669"/>
    <property type="project" value="TreeGrafter"/>
</dbReference>
<dbReference type="Proteomes" id="UP001206925">
    <property type="component" value="Unassembled WGS sequence"/>
</dbReference>
<feature type="transmembrane region" description="Helical" evidence="1">
    <location>
        <begin position="101"/>
        <end position="119"/>
    </location>
</feature>
<protein>
    <submittedName>
        <fullName evidence="2">Uncharacterized protein</fullName>
    </submittedName>
</protein>
<evidence type="ECO:0000313" key="3">
    <source>
        <dbReference type="Proteomes" id="UP001206925"/>
    </source>
</evidence>
<dbReference type="EMBL" id="JAMZMK010009971">
    <property type="protein sequence ID" value="KAI7733469.1"/>
    <property type="molecule type" value="Genomic_DNA"/>
</dbReference>
<organism evidence="2 3">
    <name type="scientific">Ambrosia artemisiifolia</name>
    <name type="common">Common ragweed</name>
    <dbReference type="NCBI Taxonomy" id="4212"/>
    <lineage>
        <taxon>Eukaryota</taxon>
        <taxon>Viridiplantae</taxon>
        <taxon>Streptophyta</taxon>
        <taxon>Embryophyta</taxon>
        <taxon>Tracheophyta</taxon>
        <taxon>Spermatophyta</taxon>
        <taxon>Magnoliopsida</taxon>
        <taxon>eudicotyledons</taxon>
        <taxon>Gunneridae</taxon>
        <taxon>Pentapetalae</taxon>
        <taxon>asterids</taxon>
        <taxon>campanulids</taxon>
        <taxon>Asterales</taxon>
        <taxon>Asteraceae</taxon>
        <taxon>Asteroideae</taxon>
        <taxon>Heliantheae alliance</taxon>
        <taxon>Heliantheae</taxon>
        <taxon>Ambrosia</taxon>
    </lineage>
</organism>
<accession>A0AAD5C250</accession>
<name>A0AAD5C250_AMBAR</name>
<gene>
    <name evidence="2" type="ORF">M8C21_008394</name>
</gene>
<keyword evidence="1" id="KW-0812">Transmembrane</keyword>
<dbReference type="PANTHER" id="PTHR33975">
    <property type="entry name" value="MYELIN-ASSOCIATED OLIGODENDROCYTE BASIC PROTEIN"/>
    <property type="match status" value="1"/>
</dbReference>
<dbReference type="InterPro" id="IPR053023">
    <property type="entry name" value="FLAP_modulator"/>
</dbReference>
<comment type="caution">
    <text evidence="2">The sequence shown here is derived from an EMBL/GenBank/DDBJ whole genome shotgun (WGS) entry which is preliminary data.</text>
</comment>
<evidence type="ECO:0000256" key="1">
    <source>
        <dbReference type="SAM" id="Phobius"/>
    </source>
</evidence>
<proteinExistence type="predicted"/>
<keyword evidence="3" id="KW-1185">Reference proteome</keyword>
<evidence type="ECO:0000313" key="2">
    <source>
        <dbReference type="EMBL" id="KAI7733469.1"/>
    </source>
</evidence>
<sequence>MAIMHFLLRRSNLNSIKKTLYSRPTESSSYAHNNIIPLKRNYCSKTSPKFDIKRFIMNLKSQGRKCCFGENIRVGECNTLKKLSTDINTWRIISMENVKKALQISATAGGVFSGLWFLYDHHNGLMAFAASGGRMGGSDFSSSRSSSGGYGSNSSSSSYRYPSSSSSYYLSDSSCSNYRKQIGSPAPKEVKPIRVIMICSAVVIGLYLLVKMYDDLDDTKTSVIKLQVGSLGTVRPLQKDLNRIAKVADTSNSKGLQFVLQESILALLRHSDYCISGYSSVNVKRSVEECEKQFNRLSIKERVKFDEETLVNVNNIKMKSAKSQSSDGLRNDFI</sequence>
<feature type="non-terminal residue" evidence="2">
    <location>
        <position position="334"/>
    </location>
</feature>
<dbReference type="PANTHER" id="PTHR33975:SF2">
    <property type="entry name" value="MYELIN-ASSOCIATED OLIGODENDROCYTE BASIC PROTEIN"/>
    <property type="match status" value="1"/>
</dbReference>
<reference evidence="2" key="1">
    <citation type="submission" date="2022-06" db="EMBL/GenBank/DDBJ databases">
        <title>Uncovering the hologenomic basis of an extraordinary plant invasion.</title>
        <authorList>
            <person name="Bieker V.C."/>
            <person name="Martin M.D."/>
            <person name="Gilbert T."/>
            <person name="Hodgins K."/>
            <person name="Battlay P."/>
            <person name="Petersen B."/>
            <person name="Wilson J."/>
        </authorList>
    </citation>
    <scope>NUCLEOTIDE SEQUENCE</scope>
    <source>
        <strain evidence="2">AA19_3_7</strain>
        <tissue evidence="2">Leaf</tissue>
    </source>
</reference>
<keyword evidence="1" id="KW-0472">Membrane</keyword>
<dbReference type="AlphaFoldDB" id="A0AAD5C250"/>